<evidence type="ECO:0000256" key="1">
    <source>
        <dbReference type="ARBA" id="ARBA00022723"/>
    </source>
</evidence>
<dbReference type="SUPFAM" id="SSF48150">
    <property type="entry name" value="DNA-glycosylase"/>
    <property type="match status" value="1"/>
</dbReference>
<dbReference type="GO" id="GO:0006284">
    <property type="term" value="P:base-excision repair"/>
    <property type="evidence" value="ECO:0007669"/>
    <property type="project" value="InterPro"/>
</dbReference>
<evidence type="ECO:0000256" key="3">
    <source>
        <dbReference type="ARBA" id="ARBA00022801"/>
    </source>
</evidence>
<evidence type="ECO:0000256" key="6">
    <source>
        <dbReference type="ARBA" id="ARBA00052558"/>
    </source>
</evidence>
<dbReference type="GO" id="GO:0008725">
    <property type="term" value="F:DNA-3-methyladenine glycosylase activity"/>
    <property type="evidence" value="ECO:0007669"/>
    <property type="project" value="UniProtKB-EC"/>
</dbReference>
<sequence>MDKKRCQWCGDDPQYVDYHDNQWGRPVTNGRELFAKLCLDGQQAGLSWLIILRKTPRYYEVFEQFDPYKIAEFDEARVETLLQDAGIVRNRLKVNSIIKNAKAYIALEQQGIDFTEYLWSFVGGEVINNRLSVGDEYPTRSAESDAMSKALKKAGFSFVGTTICYAFMQAVGMVNDHLVSCPSYQPCVDDATEAGLL</sequence>
<evidence type="ECO:0000256" key="4">
    <source>
        <dbReference type="ARBA" id="ARBA00022833"/>
    </source>
</evidence>
<feature type="binding site" evidence="9">
    <location>
        <position position="181"/>
    </location>
    <ligand>
        <name>Zn(2+)</name>
        <dbReference type="ChEBI" id="CHEBI:29105"/>
    </ligand>
</feature>
<keyword evidence="5" id="KW-0234">DNA repair</keyword>
<keyword evidence="2" id="KW-0227">DNA damage</keyword>
<dbReference type="InterPro" id="IPR005019">
    <property type="entry name" value="Adenine_glyco"/>
</dbReference>
<name>A0A4U1BM29_9GAMM</name>
<protein>
    <recommendedName>
        <fullName evidence="8">DNA-3-methyladenine glycosylase I</fullName>
        <ecNumber evidence="8">3.2.2.20</ecNumber>
    </recommendedName>
</protein>
<evidence type="ECO:0000256" key="8">
    <source>
        <dbReference type="ARBA" id="ARBA00066766"/>
    </source>
</evidence>
<evidence type="ECO:0000313" key="11">
    <source>
        <dbReference type="Proteomes" id="UP000305675"/>
    </source>
</evidence>
<dbReference type="PANTHER" id="PTHR30037">
    <property type="entry name" value="DNA-3-METHYLADENINE GLYCOSYLASE 1"/>
    <property type="match status" value="1"/>
</dbReference>
<feature type="binding site" evidence="9">
    <location>
        <position position="177"/>
    </location>
    <ligand>
        <name>Zn(2+)</name>
        <dbReference type="ChEBI" id="CHEBI:29105"/>
    </ligand>
</feature>
<dbReference type="PANTHER" id="PTHR30037:SF4">
    <property type="entry name" value="DNA-3-METHYLADENINE GLYCOSYLASE I"/>
    <property type="match status" value="1"/>
</dbReference>
<keyword evidence="4 9" id="KW-0862">Zinc</keyword>
<dbReference type="Pfam" id="PF03352">
    <property type="entry name" value="Adenine_glyco"/>
    <property type="match status" value="1"/>
</dbReference>
<keyword evidence="1 9" id="KW-0479">Metal-binding</keyword>
<dbReference type="GO" id="GO:0046872">
    <property type="term" value="F:metal ion binding"/>
    <property type="evidence" value="ECO:0007669"/>
    <property type="project" value="UniProtKB-KW"/>
</dbReference>
<evidence type="ECO:0000256" key="5">
    <source>
        <dbReference type="ARBA" id="ARBA00023204"/>
    </source>
</evidence>
<comment type="catalytic activity">
    <reaction evidence="6">
        <text>Hydrolysis of alkylated DNA, releasing 3-methyladenine.</text>
        <dbReference type="EC" id="3.2.2.20"/>
    </reaction>
</comment>
<dbReference type="InterPro" id="IPR004597">
    <property type="entry name" value="Tag"/>
</dbReference>
<proteinExistence type="predicted"/>
<dbReference type="OrthoDB" id="9807664at2"/>
<keyword evidence="3" id="KW-0378">Hydrolase</keyword>
<feature type="binding site" evidence="9">
    <location>
        <position position="19"/>
    </location>
    <ligand>
        <name>Zn(2+)</name>
        <dbReference type="ChEBI" id="CHEBI:29105"/>
    </ligand>
</feature>
<keyword evidence="11" id="KW-1185">Reference proteome</keyword>
<accession>A0A4U1BM29</accession>
<dbReference type="EMBL" id="SWCJ01000016">
    <property type="protein sequence ID" value="TKB51902.1"/>
    <property type="molecule type" value="Genomic_DNA"/>
</dbReference>
<dbReference type="NCBIfam" id="TIGR00624">
    <property type="entry name" value="tag"/>
    <property type="match status" value="1"/>
</dbReference>
<gene>
    <name evidence="10" type="ORF">FCL42_16930</name>
</gene>
<dbReference type="InterPro" id="IPR052891">
    <property type="entry name" value="DNA-3mA_glycosylase"/>
</dbReference>
<feature type="binding site" evidence="9">
    <location>
        <position position="6"/>
    </location>
    <ligand>
        <name>Zn(2+)</name>
        <dbReference type="ChEBI" id="CHEBI:29105"/>
    </ligand>
</feature>
<comment type="function">
    <text evidence="7">Hydrolysis of the deoxyribose N-glycosidic bond to excise 3-methyladenine from the damaged DNA polymer formed by alkylation lesions.</text>
</comment>
<dbReference type="FunFam" id="1.10.340.30:FF:000009">
    <property type="entry name" value="DNA-3-methyladenine glycosylase I"/>
    <property type="match status" value="1"/>
</dbReference>
<evidence type="ECO:0000313" key="10">
    <source>
        <dbReference type="EMBL" id="TKB51902.1"/>
    </source>
</evidence>
<dbReference type="RefSeq" id="WP_136864612.1">
    <property type="nucleotide sequence ID" value="NZ_SWCJ01000016.1"/>
</dbReference>
<evidence type="ECO:0000256" key="2">
    <source>
        <dbReference type="ARBA" id="ARBA00022763"/>
    </source>
</evidence>
<dbReference type="AlphaFoldDB" id="A0A4U1BM29"/>
<dbReference type="InterPro" id="IPR011257">
    <property type="entry name" value="DNA_glycosylase"/>
</dbReference>
<dbReference type="Proteomes" id="UP000305675">
    <property type="component" value="Unassembled WGS sequence"/>
</dbReference>
<dbReference type="EC" id="3.2.2.20" evidence="8"/>
<reference evidence="10 11" key="1">
    <citation type="submission" date="2019-04" db="EMBL/GenBank/DDBJ databases">
        <authorList>
            <person name="Hwang J.C."/>
        </authorList>
    </citation>
    <scope>NUCLEOTIDE SEQUENCE [LARGE SCALE GENOMIC DNA]</scope>
    <source>
        <strain evidence="10 11">IMCC35002</strain>
    </source>
</reference>
<comment type="caution">
    <text evidence="10">The sequence shown here is derived from an EMBL/GenBank/DDBJ whole genome shotgun (WGS) entry which is preliminary data.</text>
</comment>
<evidence type="ECO:0000256" key="7">
    <source>
        <dbReference type="ARBA" id="ARBA00057608"/>
    </source>
</evidence>
<organism evidence="10 11">
    <name type="scientific">Ferrimonas aestuarii</name>
    <dbReference type="NCBI Taxonomy" id="2569539"/>
    <lineage>
        <taxon>Bacteria</taxon>
        <taxon>Pseudomonadati</taxon>
        <taxon>Pseudomonadota</taxon>
        <taxon>Gammaproteobacteria</taxon>
        <taxon>Alteromonadales</taxon>
        <taxon>Ferrimonadaceae</taxon>
        <taxon>Ferrimonas</taxon>
    </lineage>
</organism>
<evidence type="ECO:0000256" key="9">
    <source>
        <dbReference type="PIRSR" id="PIRSR604597-1"/>
    </source>
</evidence>
<dbReference type="Gene3D" id="1.10.340.30">
    <property type="entry name" value="Hypothetical protein, domain 2"/>
    <property type="match status" value="1"/>
</dbReference>